<dbReference type="Gene3D" id="3.30.1360.120">
    <property type="entry name" value="Probable tRNA modification gtpase trme, domain 1"/>
    <property type="match status" value="1"/>
</dbReference>
<dbReference type="SUPFAM" id="SSF103025">
    <property type="entry name" value="Folate-binding domain"/>
    <property type="match status" value="1"/>
</dbReference>
<dbReference type="EMBL" id="FXAK01000001">
    <property type="protein sequence ID" value="SMF17452.1"/>
    <property type="molecule type" value="Genomic_DNA"/>
</dbReference>
<reference evidence="1 2" key="1">
    <citation type="submission" date="2017-04" db="EMBL/GenBank/DDBJ databases">
        <authorList>
            <person name="Afonso C.L."/>
            <person name="Miller P.J."/>
            <person name="Scott M.A."/>
            <person name="Spackman E."/>
            <person name="Goraichik I."/>
            <person name="Dimitrov K.M."/>
            <person name="Suarez D.L."/>
            <person name="Swayne D.E."/>
        </authorList>
    </citation>
    <scope>NUCLEOTIDE SEQUENCE [LARGE SCALE GENOMIC DNA]</scope>
    <source>
        <strain evidence="1 2">A2P</strain>
    </source>
</reference>
<dbReference type="STRING" id="286727.SAMN02982917_0660"/>
<sequence length="184" mass="19528">MLLANHPLLGKTIAGDKTSSLTIRAAEDVARFSLRIDPASAQSAGAAFGTPLPTRIGGLVENGGRTALQLGPDEWVLLAPVAESDAIAEAFAALQEPHSLVDIGHREVGILVEGEAAALALRSAIAFDVEAMPVGSGCRTIFDKAQIVLIREDNNRFRIEVWRSFADHVWGLLQAVSREIALGI</sequence>
<gene>
    <name evidence="1" type="ORF">SAMN02982917_0660</name>
</gene>
<dbReference type="InterPro" id="IPR027266">
    <property type="entry name" value="TrmE/GcvT-like"/>
</dbReference>
<dbReference type="Proteomes" id="UP000192936">
    <property type="component" value="Unassembled WGS sequence"/>
</dbReference>
<organism evidence="1 2">
    <name type="scientific">Azospirillum oryzae</name>
    <dbReference type="NCBI Taxonomy" id="286727"/>
    <lineage>
        <taxon>Bacteria</taxon>
        <taxon>Pseudomonadati</taxon>
        <taxon>Pseudomonadota</taxon>
        <taxon>Alphaproteobacteria</taxon>
        <taxon>Rhodospirillales</taxon>
        <taxon>Azospirillaceae</taxon>
        <taxon>Azospirillum</taxon>
    </lineage>
</organism>
<dbReference type="AlphaFoldDB" id="A0A1X7DLM6"/>
<dbReference type="OrthoDB" id="9814782at2"/>
<protein>
    <submittedName>
        <fullName evidence="1">Sarcosine oxidase subunit gamma</fullName>
    </submittedName>
</protein>
<dbReference type="Gene3D" id="3.30.70.1520">
    <property type="entry name" value="Heterotetrameric sarcosine oxidase"/>
    <property type="match status" value="1"/>
</dbReference>
<evidence type="ECO:0000313" key="1">
    <source>
        <dbReference type="EMBL" id="SMF17452.1"/>
    </source>
</evidence>
<dbReference type="InterPro" id="IPR007375">
    <property type="entry name" value="SoxG"/>
</dbReference>
<proteinExistence type="predicted"/>
<dbReference type="RefSeq" id="WP_085082218.1">
    <property type="nucleotide sequence ID" value="NZ_FXAK01000001.1"/>
</dbReference>
<dbReference type="Pfam" id="PF04268">
    <property type="entry name" value="SoxG"/>
    <property type="match status" value="1"/>
</dbReference>
<accession>A0A1X7DLM6</accession>
<evidence type="ECO:0000313" key="2">
    <source>
        <dbReference type="Proteomes" id="UP000192936"/>
    </source>
</evidence>
<name>A0A1X7DLM6_9PROT</name>